<dbReference type="GO" id="GO:0043115">
    <property type="term" value="F:precorrin-2 dehydrogenase activity"/>
    <property type="evidence" value="ECO:0007669"/>
    <property type="project" value="UniProtKB-EC"/>
</dbReference>
<sequence>MADYYPMMVSLKGKRCVVFGGGAIATRKVKGLVESGADRVEIVSPDLSHELQQMVRIGAIVHRQREYKEEDLAEAFLIFAATDNYKVNQSIAMAAERSGLLCNAAHKAEEGTFVTPAVVRRGELLLAVATGGASPLLAARIKRDLEARYGEELVHDTARLKLLRERVQSEEPDEKRRQLILKLAVEDLFSNSSEVRSTVECLVSIDAEIGNWLRALQQKADRGHEK</sequence>
<dbReference type="InterPro" id="IPR028161">
    <property type="entry name" value="Met8-like"/>
</dbReference>
<dbReference type="Gene3D" id="1.10.8.610">
    <property type="entry name" value="SirC, precorrin-2 dehydrogenase, C-terminal helical domain-like"/>
    <property type="match status" value="1"/>
</dbReference>
<dbReference type="SUPFAM" id="SSF75615">
    <property type="entry name" value="Siroheme synthase middle domains-like"/>
    <property type="match status" value="1"/>
</dbReference>
<dbReference type="GO" id="GO:0019354">
    <property type="term" value="P:siroheme biosynthetic process"/>
    <property type="evidence" value="ECO:0007669"/>
    <property type="project" value="InterPro"/>
</dbReference>
<comment type="pathway">
    <text evidence="1">Porphyrin-containing compound metabolism; siroheme biosynthesis; sirohydrochlorin from precorrin-2: step 1/1.</text>
</comment>
<dbReference type="SUPFAM" id="SSF51735">
    <property type="entry name" value="NAD(P)-binding Rossmann-fold domains"/>
    <property type="match status" value="1"/>
</dbReference>
<gene>
    <name evidence="8" type="ORF">GCM10010911_10130</name>
</gene>
<keyword evidence="5" id="KW-0627">Porphyrin biosynthesis</keyword>
<evidence type="ECO:0000256" key="6">
    <source>
        <dbReference type="ARBA" id="ARBA00047561"/>
    </source>
</evidence>
<dbReference type="PANTHER" id="PTHR35330">
    <property type="entry name" value="SIROHEME BIOSYNTHESIS PROTEIN MET8"/>
    <property type="match status" value="1"/>
</dbReference>
<dbReference type="GO" id="GO:0004325">
    <property type="term" value="F:ferrochelatase activity"/>
    <property type="evidence" value="ECO:0007669"/>
    <property type="project" value="InterPro"/>
</dbReference>
<evidence type="ECO:0000256" key="5">
    <source>
        <dbReference type="ARBA" id="ARBA00023244"/>
    </source>
</evidence>
<name>A0A916YP12_9BACL</name>
<dbReference type="EC" id="1.3.1.76" evidence="2"/>
<dbReference type="Pfam" id="PF14824">
    <property type="entry name" value="Sirohm_synth_M"/>
    <property type="match status" value="1"/>
</dbReference>
<evidence type="ECO:0000259" key="7">
    <source>
        <dbReference type="Pfam" id="PF14824"/>
    </source>
</evidence>
<dbReference type="InterPro" id="IPR028281">
    <property type="entry name" value="Sirohaem_synthase_central"/>
</dbReference>
<evidence type="ECO:0000313" key="8">
    <source>
        <dbReference type="EMBL" id="GGD54499.1"/>
    </source>
</evidence>
<dbReference type="Pfam" id="PF13241">
    <property type="entry name" value="NAD_binding_7"/>
    <property type="match status" value="1"/>
</dbReference>
<keyword evidence="9" id="KW-1185">Reference proteome</keyword>
<evidence type="ECO:0000256" key="4">
    <source>
        <dbReference type="ARBA" id="ARBA00023027"/>
    </source>
</evidence>
<evidence type="ECO:0000256" key="3">
    <source>
        <dbReference type="ARBA" id="ARBA00023002"/>
    </source>
</evidence>
<dbReference type="InterPro" id="IPR036291">
    <property type="entry name" value="NAD(P)-bd_dom_sf"/>
</dbReference>
<dbReference type="PANTHER" id="PTHR35330:SF1">
    <property type="entry name" value="SIROHEME BIOSYNTHESIS PROTEIN MET8"/>
    <property type="match status" value="1"/>
</dbReference>
<dbReference type="EMBL" id="BMHP01000001">
    <property type="protein sequence ID" value="GGD54499.1"/>
    <property type="molecule type" value="Genomic_DNA"/>
</dbReference>
<comment type="catalytic activity">
    <reaction evidence="6">
        <text>precorrin-2 + NAD(+) = sirohydrochlorin + NADH + 2 H(+)</text>
        <dbReference type="Rhea" id="RHEA:15613"/>
        <dbReference type="ChEBI" id="CHEBI:15378"/>
        <dbReference type="ChEBI" id="CHEBI:57540"/>
        <dbReference type="ChEBI" id="CHEBI:57945"/>
        <dbReference type="ChEBI" id="CHEBI:58351"/>
        <dbReference type="ChEBI" id="CHEBI:58827"/>
        <dbReference type="EC" id="1.3.1.76"/>
    </reaction>
</comment>
<accession>A0A916YP12</accession>
<organism evidence="8 9">
    <name type="scientific">Paenibacillus nasutitermitis</name>
    <dbReference type="NCBI Taxonomy" id="1652958"/>
    <lineage>
        <taxon>Bacteria</taxon>
        <taxon>Bacillati</taxon>
        <taxon>Bacillota</taxon>
        <taxon>Bacilli</taxon>
        <taxon>Bacillales</taxon>
        <taxon>Paenibacillaceae</taxon>
        <taxon>Paenibacillus</taxon>
    </lineage>
</organism>
<evidence type="ECO:0000256" key="2">
    <source>
        <dbReference type="ARBA" id="ARBA00012400"/>
    </source>
</evidence>
<keyword evidence="3" id="KW-0560">Oxidoreductase</keyword>
<proteinExistence type="predicted"/>
<dbReference type="InterPro" id="IPR042518">
    <property type="entry name" value="SirC_C"/>
</dbReference>
<dbReference type="RefSeq" id="WP_188989711.1">
    <property type="nucleotide sequence ID" value="NZ_BMHP01000001.1"/>
</dbReference>
<dbReference type="NCBIfam" id="TIGR01470">
    <property type="entry name" value="cysG_Nterm"/>
    <property type="match status" value="1"/>
</dbReference>
<keyword evidence="4" id="KW-0520">NAD</keyword>
<evidence type="ECO:0000313" key="9">
    <source>
        <dbReference type="Proteomes" id="UP000612456"/>
    </source>
</evidence>
<feature type="domain" description="Siroheme synthase central" evidence="7">
    <location>
        <begin position="121"/>
        <end position="147"/>
    </location>
</feature>
<dbReference type="AlphaFoldDB" id="A0A916YP12"/>
<dbReference type="InterPro" id="IPR006367">
    <property type="entry name" value="Sirohaem_synthase_N"/>
</dbReference>
<reference evidence="8" key="2">
    <citation type="submission" date="2020-09" db="EMBL/GenBank/DDBJ databases">
        <authorList>
            <person name="Sun Q."/>
            <person name="Zhou Y."/>
        </authorList>
    </citation>
    <scope>NUCLEOTIDE SEQUENCE</scope>
    <source>
        <strain evidence="8">CGMCC 1.15178</strain>
    </source>
</reference>
<evidence type="ECO:0000256" key="1">
    <source>
        <dbReference type="ARBA" id="ARBA00005010"/>
    </source>
</evidence>
<dbReference type="Proteomes" id="UP000612456">
    <property type="component" value="Unassembled WGS sequence"/>
</dbReference>
<dbReference type="Gene3D" id="3.40.50.720">
    <property type="entry name" value="NAD(P)-binding Rossmann-like Domain"/>
    <property type="match status" value="1"/>
</dbReference>
<reference evidence="8" key="1">
    <citation type="journal article" date="2014" name="Int. J. Syst. Evol. Microbiol.">
        <title>Complete genome sequence of Corynebacterium casei LMG S-19264T (=DSM 44701T), isolated from a smear-ripened cheese.</title>
        <authorList>
            <consortium name="US DOE Joint Genome Institute (JGI-PGF)"/>
            <person name="Walter F."/>
            <person name="Albersmeier A."/>
            <person name="Kalinowski J."/>
            <person name="Ruckert C."/>
        </authorList>
    </citation>
    <scope>NUCLEOTIDE SEQUENCE</scope>
    <source>
        <strain evidence="8">CGMCC 1.15178</strain>
    </source>
</reference>
<protein>
    <recommendedName>
        <fullName evidence="2">precorrin-2 dehydrogenase</fullName>
        <ecNumber evidence="2">1.3.1.76</ecNumber>
    </recommendedName>
</protein>
<comment type="caution">
    <text evidence="8">The sequence shown here is derived from an EMBL/GenBank/DDBJ whole genome shotgun (WGS) entry which is preliminary data.</text>
</comment>